<dbReference type="InterPro" id="IPR036163">
    <property type="entry name" value="HMA_dom_sf"/>
</dbReference>
<dbReference type="KEGG" id="nnu:104585797"/>
<dbReference type="OMA" id="RKQANIV"/>
<feature type="region of interest" description="Disordered" evidence="1">
    <location>
        <begin position="220"/>
        <end position="313"/>
    </location>
</feature>
<organism evidence="3 4">
    <name type="scientific">Nelumbo nucifera</name>
    <name type="common">Sacred lotus</name>
    <dbReference type="NCBI Taxonomy" id="4432"/>
    <lineage>
        <taxon>Eukaryota</taxon>
        <taxon>Viridiplantae</taxon>
        <taxon>Streptophyta</taxon>
        <taxon>Embryophyta</taxon>
        <taxon>Tracheophyta</taxon>
        <taxon>Spermatophyta</taxon>
        <taxon>Magnoliopsida</taxon>
        <taxon>Proteales</taxon>
        <taxon>Nelumbonaceae</taxon>
        <taxon>Nelumbo</taxon>
    </lineage>
</organism>
<reference evidence="4" key="1">
    <citation type="submission" date="2025-08" db="UniProtKB">
        <authorList>
            <consortium name="RefSeq"/>
        </authorList>
    </citation>
    <scope>IDENTIFICATION</scope>
</reference>
<dbReference type="CDD" id="cd00371">
    <property type="entry name" value="HMA"/>
    <property type="match status" value="2"/>
</dbReference>
<gene>
    <name evidence="4" type="primary">LOC104585797</name>
</gene>
<protein>
    <submittedName>
        <fullName evidence="4">Heavy metal-associated isoprenylated plant protein 3-like</fullName>
    </submittedName>
</protein>
<dbReference type="FunCoup" id="A0A1U8QBF6">
    <property type="interactions" value="112"/>
</dbReference>
<evidence type="ECO:0000259" key="2">
    <source>
        <dbReference type="PROSITE" id="PS50846"/>
    </source>
</evidence>
<dbReference type="GO" id="GO:0046872">
    <property type="term" value="F:metal ion binding"/>
    <property type="evidence" value="ECO:0007669"/>
    <property type="project" value="InterPro"/>
</dbReference>
<dbReference type="AlphaFoldDB" id="A0A1U8QBF6"/>
<dbReference type="Gene3D" id="3.30.70.100">
    <property type="match status" value="2"/>
</dbReference>
<feature type="domain" description="HMA" evidence="2">
    <location>
        <begin position="158"/>
        <end position="222"/>
    </location>
</feature>
<dbReference type="SUPFAM" id="SSF55008">
    <property type="entry name" value="HMA, heavy metal-associated domain"/>
    <property type="match status" value="2"/>
</dbReference>
<name>A0A1U8QBF6_NELNU</name>
<feature type="compositionally biased region" description="Basic and acidic residues" evidence="1">
    <location>
        <begin position="289"/>
        <end position="304"/>
    </location>
</feature>
<dbReference type="OrthoDB" id="1926387at2759"/>
<dbReference type="PANTHER" id="PTHR47066">
    <property type="entry name" value="HEAVY METAL-ASSOCIATED ISOPRENYLATED PLANT PROTEIN 9"/>
    <property type="match status" value="1"/>
</dbReference>
<dbReference type="eggNOG" id="KOG1603">
    <property type="taxonomic scope" value="Eukaryota"/>
</dbReference>
<proteinExistence type="predicted"/>
<dbReference type="GeneID" id="104585797"/>
<dbReference type="InterPro" id="IPR044258">
    <property type="entry name" value="HIPP09-like"/>
</dbReference>
<feature type="region of interest" description="Disordered" evidence="1">
    <location>
        <begin position="1"/>
        <end position="69"/>
    </location>
</feature>
<dbReference type="Pfam" id="PF00403">
    <property type="entry name" value="HMA"/>
    <property type="match status" value="2"/>
</dbReference>
<accession>A0A1U8QBF6</accession>
<dbReference type="PROSITE" id="PS50846">
    <property type="entry name" value="HMA_2"/>
    <property type="match status" value="2"/>
</dbReference>
<dbReference type="InParanoid" id="A0A1U8QBF6"/>
<evidence type="ECO:0000313" key="3">
    <source>
        <dbReference type="Proteomes" id="UP000189703"/>
    </source>
</evidence>
<dbReference type="PANTHER" id="PTHR47066:SF1">
    <property type="entry name" value="HEAVY METAL-ASSOCIATED ISOPRENYLATED PLANT PROTEIN 9"/>
    <property type="match status" value="1"/>
</dbReference>
<sequence>MGEETRKEEAKVEEKKEEKAEEKKEEKAEEKKEDKAEEKKEEKAEEKKEEKADEKKNENAEEKKEEPKPPEPVILFVDLHCVGCAKKIERSIMKFRGVEEVVMDMAQNQVTIKGIVQPQAICMRIQKKTKRRAKILSPLPAAEGDALPEVVTSQASGLTTVELNVNMHCEACAQQLKRKILKMRGVQTAETEMSTGKVMVTGTMDAGRLVDYVYRRTRKQARVVPQPEPVAEKNEEGEKPAEEAAKPEEKKEENAEKKDDNAEKKEEDKAPAEQENKGENNSGDNNENSAKEAKEGDENKEEKNNGSNNNEEEIMKRMMYYYPPLYVIERVPPPQLFSDENPNACCIT</sequence>
<dbReference type="InterPro" id="IPR006121">
    <property type="entry name" value="HMA_dom"/>
</dbReference>
<feature type="domain" description="HMA" evidence="2">
    <location>
        <begin position="70"/>
        <end position="133"/>
    </location>
</feature>
<keyword evidence="3" id="KW-1185">Reference proteome</keyword>
<dbReference type="Proteomes" id="UP000189703">
    <property type="component" value="Unplaced"/>
</dbReference>
<evidence type="ECO:0000256" key="1">
    <source>
        <dbReference type="SAM" id="MobiDB-lite"/>
    </source>
</evidence>
<evidence type="ECO:0000313" key="4">
    <source>
        <dbReference type="RefSeq" id="XP_019056108.1"/>
    </source>
</evidence>
<feature type="compositionally biased region" description="Low complexity" evidence="1">
    <location>
        <begin position="279"/>
        <end position="288"/>
    </location>
</feature>
<dbReference type="RefSeq" id="XP_019056108.1">
    <property type="nucleotide sequence ID" value="XM_019200563.1"/>
</dbReference>
<feature type="compositionally biased region" description="Basic and acidic residues" evidence="1">
    <location>
        <begin position="230"/>
        <end position="278"/>
    </location>
</feature>